<dbReference type="InterPro" id="IPR039034">
    <property type="entry name" value="INPP4"/>
</dbReference>
<evidence type="ECO:0000256" key="2">
    <source>
        <dbReference type="ARBA" id="ARBA00023098"/>
    </source>
</evidence>
<dbReference type="Gene3D" id="2.30.29.30">
    <property type="entry name" value="Pleckstrin-homology domain (PH domain)/Phosphotyrosine-binding domain (PTB)"/>
    <property type="match status" value="1"/>
</dbReference>
<dbReference type="EnsemblMetazoa" id="Aqu2.1.27631_001">
    <property type="protein sequence ID" value="Aqu2.1.27631_001"/>
    <property type="gene ID" value="Aqu2.1.27631"/>
</dbReference>
<dbReference type="eggNOG" id="KOG4428">
    <property type="taxonomic scope" value="Eukaryota"/>
</dbReference>
<dbReference type="PROSITE" id="PS50003">
    <property type="entry name" value="PH_DOMAIN"/>
    <property type="match status" value="1"/>
</dbReference>
<feature type="coiled-coil region" evidence="3">
    <location>
        <begin position="744"/>
        <end position="771"/>
    </location>
</feature>
<protein>
    <recommendedName>
        <fullName evidence="4">PH domain-containing protein</fullName>
    </recommendedName>
</protein>
<dbReference type="GO" id="GO:0016316">
    <property type="term" value="F:phosphatidylinositol-3,4-bisphosphate 4-phosphatase activity"/>
    <property type="evidence" value="ECO:0007669"/>
    <property type="project" value="InterPro"/>
</dbReference>
<dbReference type="InterPro" id="IPR001849">
    <property type="entry name" value="PH_domain"/>
</dbReference>
<dbReference type="PANTHER" id="PTHR12187">
    <property type="entry name" value="AGAP000124-PA"/>
    <property type="match status" value="1"/>
</dbReference>
<keyword evidence="1" id="KW-0378">Hydrolase</keyword>
<dbReference type="GO" id="GO:0005737">
    <property type="term" value="C:cytoplasm"/>
    <property type="evidence" value="ECO:0007669"/>
    <property type="project" value="TreeGrafter"/>
</dbReference>
<dbReference type="STRING" id="400682.A0A1X7UJJ8"/>
<dbReference type="Pfam" id="PF00169">
    <property type="entry name" value="PH"/>
    <property type="match status" value="1"/>
</dbReference>
<evidence type="ECO:0000313" key="5">
    <source>
        <dbReference type="EnsemblMetazoa" id="Aqu2.1.27631_001"/>
    </source>
</evidence>
<dbReference type="InParanoid" id="A0A1X7UJJ8"/>
<dbReference type="SUPFAM" id="SSF50729">
    <property type="entry name" value="PH domain-like"/>
    <property type="match status" value="1"/>
</dbReference>
<keyword evidence="3" id="KW-0175">Coiled coil</keyword>
<dbReference type="InterPro" id="IPR011993">
    <property type="entry name" value="PH-like_dom_sf"/>
</dbReference>
<dbReference type="OrthoDB" id="10055808at2759"/>
<accession>A0A1X7UJJ8</accession>
<dbReference type="SMART" id="SM00233">
    <property type="entry name" value="PH"/>
    <property type="match status" value="1"/>
</dbReference>
<feature type="domain" description="PH" evidence="4">
    <location>
        <begin position="21"/>
        <end position="125"/>
    </location>
</feature>
<sequence>MYRSSIRFNERELSYYAINIKPDKEGLLEKKGAVRGQGYRQRWFRLKGNLLFYFKVDELQDWESTGDPVGVIILERFRVEDTHSDSQPFSFSLSFEGDLSRMYSLKAFSHQEQKGWIESLSSASYEKLKFRMYELREQVKLYSQTDTVTDLFMERQGLSPKADQSKLPPHLIFSSSSSRRLSFQRPSQRVRSEWLKSSARQLPEFATFLLQLCCENLPPSFAASSMIHVLFGSAARPVQKLSSTEIVESSSNPSYWHQIVLPLSSSFCSSSGALVFKLVSLQSSSTSTSSKETSLDTASLVKKEKNELTVTCSMSHIIDLSTRKSGESHDLKLSDDDGTSGLLRIRVNQVHYESQNAHPPASPKPGKRKMRIPEGNLVFNMTSFLPEVSKSSLWSHYTIPVGGREDLSLSVAEELSECLFNIIVPLELLKCLLKDVTDQLDEINYNMGALSEGYQETFKRYQTFLFRCKGLYTSTSKEIEELAKKGMCSFKPVKSSGDPNLLFIPTNLHLQKLHVLSSENKHREGLETSTSANNKKKDGAYCFVTMGSPTASNSSYGSRSPGGSKGLRSVISSLKSSPSFLPQKVSTTAGLVLSELSKIAEIRKNFVFFTNALIKSTGNAVPPQMTTAFTGVSTQVQKVLALTQSPSVLESIGDLIRARPGDPVLAFSSSSLSTSSPLHIAPEKRKLTLRKKLPTPNRIGCNCGKCAKCIPSPSDWLWNGSHYVQVSTGEWKLEDTTASIQELLVRLLDKVEEAAQKVVEQREEQAMLEDMYVGVLEMRNVKFQLAALSGTDVKFDFRITGTRENLTVQILLDRDLLASLPNEHIRLGQLIKVTPILFVFGGGESQGKSIVSLQEEINEESLAFLSGYVGSYRSLASNFTDDPAIPKKNSKVRDQFHQLKTKYGTQKFRNVEVLISAQQVCRGVKGGRITTCRTGKDRTGMAVTLEECVLLRTEHKLKDEHFMRALSTLRSSGTQLENCYKNTGHRCYQFNTAQYQLLPRILQPPCLTLRQSFGVD</sequence>
<evidence type="ECO:0000256" key="1">
    <source>
        <dbReference type="ARBA" id="ARBA00022801"/>
    </source>
</evidence>
<keyword evidence="2" id="KW-0443">Lipid metabolism</keyword>
<reference evidence="5" key="1">
    <citation type="submission" date="2017-05" db="UniProtKB">
        <authorList>
            <consortium name="EnsemblMetazoa"/>
        </authorList>
    </citation>
    <scope>IDENTIFICATION</scope>
</reference>
<evidence type="ECO:0000256" key="3">
    <source>
        <dbReference type="SAM" id="Coils"/>
    </source>
</evidence>
<organism evidence="5">
    <name type="scientific">Amphimedon queenslandica</name>
    <name type="common">Sponge</name>
    <dbReference type="NCBI Taxonomy" id="400682"/>
    <lineage>
        <taxon>Eukaryota</taxon>
        <taxon>Metazoa</taxon>
        <taxon>Porifera</taxon>
        <taxon>Demospongiae</taxon>
        <taxon>Heteroscleromorpha</taxon>
        <taxon>Haplosclerida</taxon>
        <taxon>Niphatidae</taxon>
        <taxon>Amphimedon</taxon>
    </lineage>
</organism>
<proteinExistence type="predicted"/>
<name>A0A1X7UJJ8_AMPQE</name>
<dbReference type="AlphaFoldDB" id="A0A1X7UJJ8"/>
<dbReference type="PANTHER" id="PTHR12187:SF11">
    <property type="entry name" value="PHOSPHATIDYLINOSITOL-3,4-BISPHOSPHATE 4-PHOSPHATASE"/>
    <property type="match status" value="1"/>
</dbReference>
<evidence type="ECO:0000259" key="4">
    <source>
        <dbReference type="PROSITE" id="PS50003"/>
    </source>
</evidence>